<reference evidence="2 3" key="1">
    <citation type="submission" date="2016-02" db="EMBL/GenBank/DDBJ databases">
        <authorList>
            <person name="Wen L."/>
            <person name="He K."/>
            <person name="Yang H."/>
        </authorList>
    </citation>
    <scope>NUCLEOTIDE SEQUENCE [LARGE SCALE GENOMIC DNA]</scope>
    <source>
        <strain evidence="2 3">CZ1127</strain>
    </source>
</reference>
<keyword evidence="1" id="KW-0732">Signal</keyword>
<sequence length="147" mass="16324">MIPLAKKVILLGCLLLLTACVKNNFNQQNTLVPHVNVNFHVNADFISLVGQFTIETGHGYQGIIVFNIDGNNTFRAFDLGCPYVKPSECNIPMQVDEATGEMSCAGCANDDIRFTQYKTGVTIGETQYYLREYNAYLEGGVVRITNF</sequence>
<dbReference type="AlphaFoldDB" id="A0A1B1Y962"/>
<protein>
    <recommendedName>
        <fullName evidence="4">Rieske domain-containing protein</fullName>
    </recommendedName>
</protein>
<evidence type="ECO:0000313" key="2">
    <source>
        <dbReference type="EMBL" id="ANW97312.1"/>
    </source>
</evidence>
<evidence type="ECO:0000313" key="3">
    <source>
        <dbReference type="Proteomes" id="UP000092967"/>
    </source>
</evidence>
<evidence type="ECO:0000256" key="1">
    <source>
        <dbReference type="SAM" id="SignalP"/>
    </source>
</evidence>
<dbReference type="STRING" id="1790137.AXE80_13865"/>
<dbReference type="PROSITE" id="PS51257">
    <property type="entry name" value="PROKAR_LIPOPROTEIN"/>
    <property type="match status" value="1"/>
</dbReference>
<dbReference type="Proteomes" id="UP000092967">
    <property type="component" value="Chromosome"/>
</dbReference>
<accession>A0A1B1Y962</accession>
<feature type="signal peptide" evidence="1">
    <location>
        <begin position="1"/>
        <end position="21"/>
    </location>
</feature>
<dbReference type="RefSeq" id="WP_068828400.1">
    <property type="nucleotide sequence ID" value="NZ_CP014224.1"/>
</dbReference>
<dbReference type="EMBL" id="CP014224">
    <property type="protein sequence ID" value="ANW97312.1"/>
    <property type="molecule type" value="Genomic_DNA"/>
</dbReference>
<name>A0A1B1Y962_9FLAO</name>
<proteinExistence type="predicted"/>
<gene>
    <name evidence="2" type="ORF">AXE80_13865</name>
</gene>
<evidence type="ECO:0008006" key="4">
    <source>
        <dbReference type="Google" id="ProtNLM"/>
    </source>
</evidence>
<feature type="chain" id="PRO_5008532637" description="Rieske domain-containing protein" evidence="1">
    <location>
        <begin position="22"/>
        <end position="147"/>
    </location>
</feature>
<dbReference type="KEGG" id="wfu:AXE80_13865"/>
<keyword evidence="3" id="KW-1185">Reference proteome</keyword>
<dbReference type="OrthoDB" id="1201186at2"/>
<organism evidence="2 3">
    <name type="scientific">Wenyingzhuangia fucanilytica</name>
    <dbReference type="NCBI Taxonomy" id="1790137"/>
    <lineage>
        <taxon>Bacteria</taxon>
        <taxon>Pseudomonadati</taxon>
        <taxon>Bacteroidota</taxon>
        <taxon>Flavobacteriia</taxon>
        <taxon>Flavobacteriales</taxon>
        <taxon>Flavobacteriaceae</taxon>
        <taxon>Wenyingzhuangia</taxon>
    </lineage>
</organism>